<dbReference type="RefSeq" id="WP_377758788.1">
    <property type="nucleotide sequence ID" value="NZ_JBHRXY010000001.1"/>
</dbReference>
<dbReference type="InterPro" id="IPR056919">
    <property type="entry name" value="Phage_TAC_18"/>
</dbReference>
<evidence type="ECO:0000313" key="3">
    <source>
        <dbReference type="Proteomes" id="UP001595539"/>
    </source>
</evidence>
<gene>
    <name evidence="2" type="ORF">ACFOM8_01920</name>
</gene>
<keyword evidence="3" id="KW-1185">Reference proteome</keyword>
<name>A0ABV7TZI9_9RHOB</name>
<dbReference type="EMBL" id="JBHRXY010000001">
    <property type="protein sequence ID" value="MFC3628197.1"/>
    <property type="molecule type" value="Genomic_DNA"/>
</dbReference>
<feature type="region of interest" description="Disordered" evidence="1">
    <location>
        <begin position="77"/>
        <end position="98"/>
    </location>
</feature>
<evidence type="ECO:0000313" key="2">
    <source>
        <dbReference type="EMBL" id="MFC3628197.1"/>
    </source>
</evidence>
<sequence length="98" mass="11019">MHRRGIAIPDDMWPPDLLPGAEEWLDAFLELTTDRQMGMGLGPIPSAAIDRWPVEDAERASFRACIRAMDREYLAHGRDDQPAKADAKTVAAMLRKDE</sequence>
<accession>A0ABV7TZI9</accession>
<dbReference type="Pfam" id="PF23812">
    <property type="entry name" value="Phage_TAC_18"/>
    <property type="match status" value="1"/>
</dbReference>
<proteinExistence type="predicted"/>
<evidence type="ECO:0000256" key="1">
    <source>
        <dbReference type="SAM" id="MobiDB-lite"/>
    </source>
</evidence>
<organism evidence="2 3">
    <name type="scientific">Paracoccus angustae</name>
    <dbReference type="NCBI Taxonomy" id="1671480"/>
    <lineage>
        <taxon>Bacteria</taxon>
        <taxon>Pseudomonadati</taxon>
        <taxon>Pseudomonadota</taxon>
        <taxon>Alphaproteobacteria</taxon>
        <taxon>Rhodobacterales</taxon>
        <taxon>Paracoccaceae</taxon>
        <taxon>Paracoccus</taxon>
    </lineage>
</organism>
<feature type="compositionally biased region" description="Basic and acidic residues" evidence="1">
    <location>
        <begin position="77"/>
        <end position="87"/>
    </location>
</feature>
<protein>
    <submittedName>
        <fullName evidence="2">Uncharacterized protein</fullName>
    </submittedName>
</protein>
<reference evidence="3" key="1">
    <citation type="journal article" date="2019" name="Int. J. Syst. Evol. Microbiol.">
        <title>The Global Catalogue of Microorganisms (GCM) 10K type strain sequencing project: providing services to taxonomists for standard genome sequencing and annotation.</title>
        <authorList>
            <consortium name="The Broad Institute Genomics Platform"/>
            <consortium name="The Broad Institute Genome Sequencing Center for Infectious Disease"/>
            <person name="Wu L."/>
            <person name="Ma J."/>
        </authorList>
    </citation>
    <scope>NUCLEOTIDE SEQUENCE [LARGE SCALE GENOMIC DNA]</scope>
    <source>
        <strain evidence="3">KCTC 42473</strain>
    </source>
</reference>
<comment type="caution">
    <text evidence="2">The sequence shown here is derived from an EMBL/GenBank/DDBJ whole genome shotgun (WGS) entry which is preliminary data.</text>
</comment>
<dbReference type="Proteomes" id="UP001595539">
    <property type="component" value="Unassembled WGS sequence"/>
</dbReference>